<keyword evidence="2" id="KW-1185">Reference proteome</keyword>
<evidence type="ECO:0000313" key="2">
    <source>
        <dbReference type="Proteomes" id="UP000759529"/>
    </source>
</evidence>
<dbReference type="Proteomes" id="UP000759529">
    <property type="component" value="Unassembled WGS sequence"/>
</dbReference>
<gene>
    <name evidence="1" type="ORF">H9X54_004890</name>
</gene>
<sequence length="217" mass="24351">MNSYVKIEEIAPLGDFVKTSYTRDFSVIENRFPKLDTGFRTGFESQLALIKTLESSLVLTEEQKGVTASLYEEADELNSDLNFLKSYIGDAGLNAKVIEPLKFDLHNGNIEGALLKIEGVKQFVLAHEAALEEHGMAPGFATVLDNYKVSMTTKNTTQNAIMNSRKELTDANITQYDALLKMIRTICSKGKLVFKDTVYEDEYVMSKVVKRMRAVKD</sequence>
<protein>
    <submittedName>
        <fullName evidence="1">Uncharacterized protein</fullName>
    </submittedName>
</protein>
<reference evidence="1 2" key="1">
    <citation type="submission" date="2021-02" db="EMBL/GenBank/DDBJ databases">
        <authorList>
            <person name="Jung H.S."/>
            <person name="Chun B.H."/>
            <person name="Jeon C.O."/>
        </authorList>
    </citation>
    <scope>NUCLEOTIDE SEQUENCE [LARGE SCALE GENOMIC DNA]</scope>
    <source>
        <strain evidence="1 2">LMG 25203</strain>
    </source>
</reference>
<dbReference type="EMBL" id="JACSOD020000445">
    <property type="protein sequence ID" value="MBM6498637.1"/>
    <property type="molecule type" value="Genomic_DNA"/>
</dbReference>
<name>A0ABS2CUJ0_9FLAO</name>
<evidence type="ECO:0000313" key="1">
    <source>
        <dbReference type="EMBL" id="MBM6498637.1"/>
    </source>
</evidence>
<organism evidence="1 2">
    <name type="scientific">Flavobacterium macrobrachii</name>
    <dbReference type="NCBI Taxonomy" id="591204"/>
    <lineage>
        <taxon>Bacteria</taxon>
        <taxon>Pseudomonadati</taxon>
        <taxon>Bacteroidota</taxon>
        <taxon>Flavobacteriia</taxon>
        <taxon>Flavobacteriales</taxon>
        <taxon>Flavobacteriaceae</taxon>
        <taxon>Flavobacterium</taxon>
    </lineage>
</organism>
<dbReference type="RefSeq" id="WP_187658323.1">
    <property type="nucleotide sequence ID" value="NZ_JACSOD020000445.1"/>
</dbReference>
<accession>A0ABS2CUJ0</accession>
<comment type="caution">
    <text evidence="1">The sequence shown here is derived from an EMBL/GenBank/DDBJ whole genome shotgun (WGS) entry which is preliminary data.</text>
</comment>
<proteinExistence type="predicted"/>